<organism evidence="1 2">
    <name type="scientific">Faecalibacterium prausnitzii</name>
    <dbReference type="NCBI Taxonomy" id="853"/>
    <lineage>
        <taxon>Bacteria</taxon>
        <taxon>Bacillati</taxon>
        <taxon>Bacillota</taxon>
        <taxon>Clostridia</taxon>
        <taxon>Eubacteriales</taxon>
        <taxon>Oscillospiraceae</taxon>
        <taxon>Faecalibacterium</taxon>
    </lineage>
</organism>
<dbReference type="Gene3D" id="3.30.2220.30">
    <property type="match status" value="1"/>
</dbReference>
<dbReference type="InterPro" id="IPR014986">
    <property type="entry name" value="XkdN-like"/>
</dbReference>
<reference evidence="1 2" key="1">
    <citation type="journal article" date="2019" name="Nat. Med.">
        <title>A library of human gut bacterial isolates paired with longitudinal multiomics data enables mechanistic microbiome research.</title>
        <authorList>
            <person name="Poyet M."/>
            <person name="Groussin M."/>
            <person name="Gibbons S.M."/>
            <person name="Avila-Pacheco J."/>
            <person name="Jiang X."/>
            <person name="Kearney S.M."/>
            <person name="Perrotta A.R."/>
            <person name="Berdy B."/>
            <person name="Zhao S."/>
            <person name="Lieberman T.D."/>
            <person name="Swanson P.K."/>
            <person name="Smith M."/>
            <person name="Roesemann S."/>
            <person name="Alexander J.E."/>
            <person name="Rich S.A."/>
            <person name="Livny J."/>
            <person name="Vlamakis H."/>
            <person name="Clish C."/>
            <person name="Bullock K."/>
            <person name="Deik A."/>
            <person name="Scott J."/>
            <person name="Pierce K.A."/>
            <person name="Xavier R.J."/>
            <person name="Alm E.J."/>
        </authorList>
    </citation>
    <scope>NUCLEOTIDE SEQUENCE [LARGE SCALE GENOMIC DNA]</scope>
    <source>
        <strain evidence="1 2">BIOML-A1</strain>
    </source>
</reference>
<protein>
    <recommendedName>
        <fullName evidence="3">Phage portal protein</fullName>
    </recommendedName>
</protein>
<dbReference type="AlphaFoldDB" id="A0A844DRF0"/>
<accession>A0A844DRF0</accession>
<gene>
    <name evidence="1" type="ORF">GKD95_06425</name>
</gene>
<evidence type="ECO:0000313" key="1">
    <source>
        <dbReference type="EMBL" id="MSC62980.1"/>
    </source>
</evidence>
<dbReference type="EMBL" id="WKQN01000004">
    <property type="protein sequence ID" value="MSC62980.1"/>
    <property type="molecule type" value="Genomic_DNA"/>
</dbReference>
<dbReference type="Proteomes" id="UP000461506">
    <property type="component" value="Unassembled WGS sequence"/>
</dbReference>
<sequence>MSKFSKFMKANKKVKANEMHPVTKSLCDEQGNPLNWEFKHITSKENEEIRESCTIEIPVTGKPGMYRQKMKSSLYIQRMIAASVVTPDLYDAELQDSYGVKTPEELLLAMVDDPGEYNELAAYVQKFQGFNVSFEDKVEEAKN</sequence>
<evidence type="ECO:0008006" key="3">
    <source>
        <dbReference type="Google" id="ProtNLM"/>
    </source>
</evidence>
<dbReference type="InterPro" id="IPR038559">
    <property type="entry name" value="XkdN-like_sf"/>
</dbReference>
<name>A0A844DRF0_9FIRM</name>
<comment type="caution">
    <text evidence="1">The sequence shown here is derived from an EMBL/GenBank/DDBJ whole genome shotgun (WGS) entry which is preliminary data.</text>
</comment>
<proteinExistence type="predicted"/>
<evidence type="ECO:0000313" key="2">
    <source>
        <dbReference type="Proteomes" id="UP000461506"/>
    </source>
</evidence>
<dbReference type="Pfam" id="PF08890">
    <property type="entry name" value="Phage_TAC_5"/>
    <property type="match status" value="1"/>
</dbReference>
<dbReference type="RefSeq" id="WP_154276892.1">
    <property type="nucleotide sequence ID" value="NZ_WKQN01000004.1"/>
</dbReference>